<evidence type="ECO:0000256" key="2">
    <source>
        <dbReference type="ARBA" id="ARBA00012925"/>
    </source>
</evidence>
<dbReference type="Gene3D" id="3.40.1050.10">
    <property type="entry name" value="Carbonic anhydrase"/>
    <property type="match status" value="1"/>
</dbReference>
<evidence type="ECO:0000256" key="8">
    <source>
        <dbReference type="SAM" id="SignalP"/>
    </source>
</evidence>
<dbReference type="PROSITE" id="PS00704">
    <property type="entry name" value="PROK_CO2_ANHYDRASE_1"/>
    <property type="match status" value="1"/>
</dbReference>
<dbReference type="EC" id="4.2.1.1" evidence="2 7"/>
<evidence type="ECO:0000256" key="1">
    <source>
        <dbReference type="ARBA" id="ARBA00006217"/>
    </source>
</evidence>
<gene>
    <name evidence="9" type="ORF">SAMN05444143_10334</name>
</gene>
<dbReference type="InterPro" id="IPR015892">
    <property type="entry name" value="Carbonic_anhydrase_CS"/>
</dbReference>
<reference evidence="10" key="1">
    <citation type="submission" date="2016-10" db="EMBL/GenBank/DDBJ databases">
        <authorList>
            <person name="Varghese N."/>
            <person name="Submissions S."/>
        </authorList>
    </citation>
    <scope>NUCLEOTIDE SEQUENCE [LARGE SCALE GENOMIC DNA]</scope>
    <source>
        <strain evidence="10">DSM 4002</strain>
    </source>
</reference>
<evidence type="ECO:0000313" key="10">
    <source>
        <dbReference type="Proteomes" id="UP000182961"/>
    </source>
</evidence>
<evidence type="ECO:0000256" key="6">
    <source>
        <dbReference type="PIRSR" id="PIRSR601765-1"/>
    </source>
</evidence>
<name>A0A1I4U826_9FLAO</name>
<evidence type="ECO:0000256" key="3">
    <source>
        <dbReference type="ARBA" id="ARBA00022833"/>
    </source>
</evidence>
<dbReference type="PROSITE" id="PS00705">
    <property type="entry name" value="PROK_CO2_ANHYDRASE_2"/>
    <property type="match status" value="1"/>
</dbReference>
<keyword evidence="6" id="KW-0479">Metal-binding</keyword>
<feature type="binding site" evidence="6">
    <location>
        <position position="72"/>
    </location>
    <ligand>
        <name>Zn(2+)</name>
        <dbReference type="ChEBI" id="CHEBI:29105"/>
    </ligand>
</feature>
<dbReference type="SUPFAM" id="SSF53056">
    <property type="entry name" value="beta-carbonic anhydrase, cab"/>
    <property type="match status" value="1"/>
</dbReference>
<proteinExistence type="inferred from homology"/>
<feature type="binding site" evidence="6">
    <location>
        <position position="128"/>
    </location>
    <ligand>
        <name>Zn(2+)</name>
        <dbReference type="ChEBI" id="CHEBI:29105"/>
    </ligand>
</feature>
<feature type="binding site" evidence="6">
    <location>
        <position position="74"/>
    </location>
    <ligand>
        <name>Zn(2+)</name>
        <dbReference type="ChEBI" id="CHEBI:29105"/>
    </ligand>
</feature>
<sequence length="218" mass="24207">MKIYSIGLLLLSMVVTSCNDALQQTPTLSNIDKLTSGNERFLNNRSVHLHQDKAAVIANEKAQHPFAVIITCADSRVSPEIVFDQGIGDLFVIRNAGNLMSDFAMGSVEYAVEHLNTKLVVVLGHTECGAIKAFVEDEESTEKHPAHGHISTIIETIKKEDEEKNVPRPHKEHLNECVIANIKHSTHQILANAFIDQKEIQVVPMLYDIHTGRVSLIK</sequence>
<keyword evidence="8" id="KW-0732">Signal</keyword>
<dbReference type="RefSeq" id="WP_074917619.1">
    <property type="nucleotide sequence ID" value="NZ_CBCRUM010000002.1"/>
</dbReference>
<dbReference type="PANTHER" id="PTHR11002">
    <property type="entry name" value="CARBONIC ANHYDRASE"/>
    <property type="match status" value="1"/>
</dbReference>
<organism evidence="9 10">
    <name type="scientific">Flavobacterium succinicans</name>
    <dbReference type="NCBI Taxonomy" id="29536"/>
    <lineage>
        <taxon>Bacteria</taxon>
        <taxon>Pseudomonadati</taxon>
        <taxon>Bacteroidota</taxon>
        <taxon>Flavobacteriia</taxon>
        <taxon>Flavobacteriales</taxon>
        <taxon>Flavobacteriaceae</taxon>
        <taxon>Flavobacterium</taxon>
    </lineage>
</organism>
<dbReference type="AlphaFoldDB" id="A0A1I4U826"/>
<keyword evidence="4 7" id="KW-0456">Lyase</keyword>
<dbReference type="InterPro" id="IPR036874">
    <property type="entry name" value="Carbonic_anhydrase_sf"/>
</dbReference>
<evidence type="ECO:0000313" key="9">
    <source>
        <dbReference type="EMBL" id="SFM84991.1"/>
    </source>
</evidence>
<dbReference type="SMART" id="SM00947">
    <property type="entry name" value="Pro_CA"/>
    <property type="match status" value="1"/>
</dbReference>
<keyword evidence="10" id="KW-1185">Reference proteome</keyword>
<dbReference type="EMBL" id="FOUT01000003">
    <property type="protein sequence ID" value="SFM84991.1"/>
    <property type="molecule type" value="Genomic_DNA"/>
</dbReference>
<feature type="binding site" evidence="6">
    <location>
        <position position="125"/>
    </location>
    <ligand>
        <name>Zn(2+)</name>
        <dbReference type="ChEBI" id="CHEBI:29105"/>
    </ligand>
</feature>
<evidence type="ECO:0000256" key="5">
    <source>
        <dbReference type="ARBA" id="ARBA00048348"/>
    </source>
</evidence>
<comment type="similarity">
    <text evidence="1 7">Belongs to the beta-class carbonic anhydrase family.</text>
</comment>
<dbReference type="GO" id="GO:0015976">
    <property type="term" value="P:carbon utilization"/>
    <property type="evidence" value="ECO:0007669"/>
    <property type="project" value="InterPro"/>
</dbReference>
<evidence type="ECO:0000256" key="4">
    <source>
        <dbReference type="ARBA" id="ARBA00023239"/>
    </source>
</evidence>
<dbReference type="Proteomes" id="UP000182961">
    <property type="component" value="Unassembled WGS sequence"/>
</dbReference>
<comment type="catalytic activity">
    <reaction evidence="5 7">
        <text>hydrogencarbonate + H(+) = CO2 + H2O</text>
        <dbReference type="Rhea" id="RHEA:10748"/>
        <dbReference type="ChEBI" id="CHEBI:15377"/>
        <dbReference type="ChEBI" id="CHEBI:15378"/>
        <dbReference type="ChEBI" id="CHEBI:16526"/>
        <dbReference type="ChEBI" id="CHEBI:17544"/>
        <dbReference type="EC" id="4.2.1.1"/>
    </reaction>
</comment>
<keyword evidence="3 6" id="KW-0862">Zinc</keyword>
<dbReference type="eggNOG" id="COG0288">
    <property type="taxonomic scope" value="Bacteria"/>
</dbReference>
<comment type="function">
    <text evidence="7">Reversible hydration of carbon dioxide.</text>
</comment>
<feature type="signal peptide" evidence="8">
    <location>
        <begin position="1"/>
        <end position="20"/>
    </location>
</feature>
<dbReference type="Pfam" id="PF00484">
    <property type="entry name" value="Pro_CA"/>
    <property type="match status" value="1"/>
</dbReference>
<feature type="chain" id="PRO_5010333231" description="Carbonic anhydrase" evidence="8">
    <location>
        <begin position="21"/>
        <end position="218"/>
    </location>
</feature>
<protein>
    <recommendedName>
        <fullName evidence="2 7">Carbonic anhydrase</fullName>
        <ecNumber evidence="2 7">4.2.1.1</ecNumber>
    </recommendedName>
    <alternativeName>
        <fullName evidence="7">Carbonate dehydratase</fullName>
    </alternativeName>
</protein>
<comment type="cofactor">
    <cofactor evidence="6">
        <name>Zn(2+)</name>
        <dbReference type="ChEBI" id="CHEBI:29105"/>
    </cofactor>
    <text evidence="6">Binds 1 zinc ion per subunit.</text>
</comment>
<dbReference type="PANTHER" id="PTHR11002:SF79">
    <property type="entry name" value="CARBONIC ANHYDRASE 2"/>
    <property type="match status" value="1"/>
</dbReference>
<accession>A0A1I4U826</accession>
<dbReference type="InterPro" id="IPR001765">
    <property type="entry name" value="Carbonic_anhydrase"/>
</dbReference>
<dbReference type="GO" id="GO:0004089">
    <property type="term" value="F:carbonate dehydratase activity"/>
    <property type="evidence" value="ECO:0007669"/>
    <property type="project" value="UniProtKB-UniRule"/>
</dbReference>
<evidence type="ECO:0000256" key="7">
    <source>
        <dbReference type="RuleBase" id="RU003956"/>
    </source>
</evidence>
<dbReference type="GO" id="GO:0008270">
    <property type="term" value="F:zinc ion binding"/>
    <property type="evidence" value="ECO:0007669"/>
    <property type="project" value="UniProtKB-UniRule"/>
</dbReference>
<dbReference type="PROSITE" id="PS51257">
    <property type="entry name" value="PROKAR_LIPOPROTEIN"/>
    <property type="match status" value="1"/>
</dbReference>